<evidence type="ECO:0000256" key="3">
    <source>
        <dbReference type="ARBA" id="ARBA00012922"/>
    </source>
</evidence>
<dbReference type="VEuPathDB" id="FungiDB:CPAG_07701"/>
<reference evidence="8 9" key="1">
    <citation type="submission" date="2007-06" db="EMBL/GenBank/DDBJ databases">
        <title>The Genome Sequence of Coccidioides posadasii RMSCC_3488.</title>
        <authorList>
            <consortium name="Coccidioides Genome Resources Consortium"/>
            <consortium name="The Broad Institute Genome Sequencing Platform"/>
            <person name="Henn M.R."/>
            <person name="Sykes S."/>
            <person name="Young S."/>
            <person name="Jaffe D."/>
            <person name="Berlin A."/>
            <person name="Alvarez P."/>
            <person name="Butler J."/>
            <person name="Gnerre S."/>
            <person name="Grabherr M."/>
            <person name="Mauceli E."/>
            <person name="Brockman W."/>
            <person name="Kodira C."/>
            <person name="Alvarado L."/>
            <person name="Zeng Q."/>
            <person name="Crawford M."/>
            <person name="Antoine C."/>
            <person name="Devon K."/>
            <person name="Galgiani J."/>
            <person name="Orsborn K."/>
            <person name="Lewis M.L."/>
            <person name="Nusbaum C."/>
            <person name="Galagan J."/>
            <person name="Birren B."/>
        </authorList>
    </citation>
    <scope>NUCLEOTIDE SEQUENCE [LARGE SCALE GENOMIC DNA]</scope>
    <source>
        <strain evidence="8 9">RMSCC 3488</strain>
    </source>
</reference>
<dbReference type="InterPro" id="IPR023631">
    <property type="entry name" value="Amidase_dom"/>
</dbReference>
<dbReference type="InterPro" id="IPR020556">
    <property type="entry name" value="Amidase_CS"/>
</dbReference>
<proteinExistence type="inferred from homology"/>
<evidence type="ECO:0000313" key="8">
    <source>
        <dbReference type="EMBL" id="KMM71394.1"/>
    </source>
</evidence>
<feature type="active site" description="Charge relay system" evidence="5">
    <location>
        <position position="133"/>
    </location>
</feature>
<dbReference type="PROSITE" id="PS00571">
    <property type="entry name" value="AMIDASES"/>
    <property type="match status" value="1"/>
</dbReference>
<feature type="domain" description="Amidase" evidence="7">
    <location>
        <begin position="79"/>
        <end position="526"/>
    </location>
</feature>
<protein>
    <recommendedName>
        <fullName evidence="3">amidase</fullName>
        <ecNumber evidence="3">3.5.1.4</ecNumber>
    </recommendedName>
</protein>
<feature type="binding site" evidence="6">
    <location>
        <position position="208"/>
    </location>
    <ligand>
        <name>substrate</name>
    </ligand>
</feature>
<evidence type="ECO:0000313" key="9">
    <source>
        <dbReference type="Proteomes" id="UP000054567"/>
    </source>
</evidence>
<organism evidence="8 9">
    <name type="scientific">Coccidioides posadasii RMSCC 3488</name>
    <dbReference type="NCBI Taxonomy" id="454284"/>
    <lineage>
        <taxon>Eukaryota</taxon>
        <taxon>Fungi</taxon>
        <taxon>Dikarya</taxon>
        <taxon>Ascomycota</taxon>
        <taxon>Pezizomycotina</taxon>
        <taxon>Eurotiomycetes</taxon>
        <taxon>Eurotiomycetidae</taxon>
        <taxon>Onygenales</taxon>
        <taxon>Onygenaceae</taxon>
        <taxon>Coccidioides</taxon>
    </lineage>
</organism>
<evidence type="ECO:0000256" key="6">
    <source>
        <dbReference type="PIRSR" id="PIRSR001221-2"/>
    </source>
</evidence>
<dbReference type="EC" id="3.5.1.4" evidence="3"/>
<feature type="active site" description="Charge relay system" evidence="5">
    <location>
        <position position="208"/>
    </location>
</feature>
<dbReference type="EMBL" id="DS268113">
    <property type="protein sequence ID" value="KMM71394.1"/>
    <property type="molecule type" value="Genomic_DNA"/>
</dbReference>
<reference evidence="9" key="2">
    <citation type="journal article" date="2009" name="Genome Res.">
        <title>Comparative genomic analyses of the human fungal pathogens Coccidioides and their relatives.</title>
        <authorList>
            <person name="Sharpton T.J."/>
            <person name="Stajich J.E."/>
            <person name="Rounsley S.D."/>
            <person name="Gardner M.J."/>
            <person name="Wortman J.R."/>
            <person name="Jordar V.S."/>
            <person name="Maiti R."/>
            <person name="Kodira C.D."/>
            <person name="Neafsey D.E."/>
            <person name="Zeng Q."/>
            <person name="Hung C.-Y."/>
            <person name="McMahan C."/>
            <person name="Muszewska A."/>
            <person name="Grynberg M."/>
            <person name="Mandel M.A."/>
            <person name="Kellner E.M."/>
            <person name="Barker B.M."/>
            <person name="Galgiani J.N."/>
            <person name="Orbach M.J."/>
            <person name="Kirkland T.N."/>
            <person name="Cole G.T."/>
            <person name="Henn M.R."/>
            <person name="Birren B.W."/>
            <person name="Taylor J.W."/>
        </authorList>
    </citation>
    <scope>NUCLEOTIDE SEQUENCE [LARGE SCALE GENOMIC DNA]</scope>
    <source>
        <strain evidence="9">RMSCC 3488</strain>
    </source>
</reference>
<accession>A0A0J6FQU9</accession>
<comment type="similarity">
    <text evidence="2">Belongs to the amidase family.</text>
</comment>
<dbReference type="OrthoDB" id="6428749at2759"/>
<feature type="active site" description="Acyl-ester intermediate" evidence="5">
    <location>
        <position position="232"/>
    </location>
</feature>
<feature type="binding site" evidence="6">
    <location>
        <position position="182"/>
    </location>
    <ligand>
        <name>substrate</name>
    </ligand>
</feature>
<comment type="catalytic activity">
    <reaction evidence="1">
        <text>a monocarboxylic acid amide + H2O = a monocarboxylate + NH4(+)</text>
        <dbReference type="Rhea" id="RHEA:12020"/>
        <dbReference type="ChEBI" id="CHEBI:15377"/>
        <dbReference type="ChEBI" id="CHEBI:28938"/>
        <dbReference type="ChEBI" id="CHEBI:35757"/>
        <dbReference type="ChEBI" id="CHEBI:83628"/>
        <dbReference type="EC" id="3.5.1.4"/>
    </reaction>
</comment>
<evidence type="ECO:0000256" key="1">
    <source>
        <dbReference type="ARBA" id="ARBA00001311"/>
    </source>
</evidence>
<reference evidence="9" key="3">
    <citation type="journal article" date="2010" name="Genome Res.">
        <title>Population genomic sequencing of Coccidioides fungi reveals recent hybridization and transposon control.</title>
        <authorList>
            <person name="Neafsey D.E."/>
            <person name="Barker B.M."/>
            <person name="Sharpton T.J."/>
            <person name="Stajich J.E."/>
            <person name="Park D.J."/>
            <person name="Whiston E."/>
            <person name="Hung C.-Y."/>
            <person name="McMahan C."/>
            <person name="White J."/>
            <person name="Sykes S."/>
            <person name="Heiman D."/>
            <person name="Young S."/>
            <person name="Zeng Q."/>
            <person name="Abouelleil A."/>
            <person name="Aftuck L."/>
            <person name="Bessette D."/>
            <person name="Brown A."/>
            <person name="FitzGerald M."/>
            <person name="Lui A."/>
            <person name="Macdonald J.P."/>
            <person name="Priest M."/>
            <person name="Orbach M.J."/>
            <person name="Galgiani J.N."/>
            <person name="Kirkland T.N."/>
            <person name="Cole G.T."/>
            <person name="Birren B.W."/>
            <person name="Henn M.R."/>
            <person name="Taylor J.W."/>
            <person name="Rounsley S.D."/>
        </authorList>
    </citation>
    <scope>NUCLEOTIDE SEQUENCE [LARGE SCALE GENOMIC DNA]</scope>
    <source>
        <strain evidence="9">RMSCC 3488</strain>
    </source>
</reference>
<dbReference type="PANTHER" id="PTHR46072">
    <property type="entry name" value="AMIDASE-RELATED-RELATED"/>
    <property type="match status" value="1"/>
</dbReference>
<name>A0A0J6FQU9_COCPO</name>
<dbReference type="PANTHER" id="PTHR46072:SF1">
    <property type="entry name" value="AMIDASE"/>
    <property type="match status" value="1"/>
</dbReference>
<dbReference type="InterPro" id="IPR036928">
    <property type="entry name" value="AS_sf"/>
</dbReference>
<gene>
    <name evidence="8" type="ORF">CPAG_07701</name>
</gene>
<evidence type="ECO:0000256" key="4">
    <source>
        <dbReference type="ARBA" id="ARBA00022801"/>
    </source>
</evidence>
<evidence type="ECO:0000256" key="5">
    <source>
        <dbReference type="PIRSR" id="PIRSR001221-1"/>
    </source>
</evidence>
<dbReference type="AlphaFoldDB" id="A0A0J6FQU9"/>
<dbReference type="Gene3D" id="3.90.1300.10">
    <property type="entry name" value="Amidase signature (AS) domain"/>
    <property type="match status" value="1"/>
</dbReference>
<evidence type="ECO:0000259" key="7">
    <source>
        <dbReference type="Pfam" id="PF01425"/>
    </source>
</evidence>
<dbReference type="SUPFAM" id="SSF75304">
    <property type="entry name" value="Amidase signature (AS) enzymes"/>
    <property type="match status" value="1"/>
</dbReference>
<keyword evidence="4" id="KW-0378">Hydrolase</keyword>
<dbReference type="Pfam" id="PF01425">
    <property type="entry name" value="Amidase"/>
    <property type="match status" value="1"/>
</dbReference>
<dbReference type="Proteomes" id="UP000054567">
    <property type="component" value="Unassembled WGS sequence"/>
</dbReference>
<feature type="binding site" evidence="6">
    <location>
        <begin position="229"/>
        <end position="232"/>
    </location>
    <ligand>
        <name>substrate</name>
    </ligand>
</feature>
<dbReference type="GO" id="GO:0004040">
    <property type="term" value="F:amidase activity"/>
    <property type="evidence" value="ECO:0007669"/>
    <property type="project" value="UniProtKB-EC"/>
</dbReference>
<dbReference type="PIRSF" id="PIRSF001221">
    <property type="entry name" value="Amidase_fungi"/>
    <property type="match status" value="1"/>
</dbReference>
<sequence>MTQPHWKPAVLEKRAQQKNAIPREWHLSSSVPPNVADAKEFIDSSNLLTPDEKAITSIQDATVLLSKIASRELSSEQIALAFCKRAAIAHQLINCCTELFFDRALACAKALDEHLEKTGKLKGPLHGLPISIKDGFDVEGIDTTLGWVGMIGKPAPRNGCVAELLLSMGAVIYCKTNIPQSLMMSDSYNHVFGQSVNAFNIKLISGGSSGGEGAIIGAQGSIIGIGTDIGGSIRIPATLQGLYSMMPSVGRIPWEKSMSNQAHIVPPVPGPLTTTLNSLEFFMDAFISDKPWEREHRALPIPWRKDLAKVPDRPLKIGIVFDDGVVKPQPPVARALREVAEKFRRAGHEVVEWDTSSHVKGLHLWLKAVLADGGAECERLCKLVNEPLIQGMLVGREKDNLTRAERQELDKQKHEYRTEFLSQWNESGIDALIMPVLPWVGYTPKTWVESKQWLGYTAIWNLLDYAVATVPVTKVDPSLDVPGDEWKNYKPRNESDAFNHQQYDLDLVKGMPICVQIITGRFGEEKAVAVAKVMDSL</sequence>
<evidence type="ECO:0000256" key="2">
    <source>
        <dbReference type="ARBA" id="ARBA00009199"/>
    </source>
</evidence>